<evidence type="ECO:0000259" key="1">
    <source>
        <dbReference type="Pfam" id="PF13456"/>
    </source>
</evidence>
<dbReference type="GO" id="GO:0003676">
    <property type="term" value="F:nucleic acid binding"/>
    <property type="evidence" value="ECO:0007669"/>
    <property type="project" value="InterPro"/>
</dbReference>
<dbReference type="SUPFAM" id="SSF56672">
    <property type="entry name" value="DNA/RNA polymerases"/>
    <property type="match status" value="1"/>
</dbReference>
<evidence type="ECO:0000313" key="3">
    <source>
        <dbReference type="EMBL" id="KAG8499231.1"/>
    </source>
</evidence>
<dbReference type="OrthoDB" id="1000206at2759"/>
<dbReference type="AlphaFoldDB" id="A0A8J5ZFZ0"/>
<keyword evidence="4" id="KW-1185">Reference proteome</keyword>
<dbReference type="PANTHER" id="PTHR33116">
    <property type="entry name" value="REVERSE TRANSCRIPTASE ZINC-BINDING DOMAIN-CONTAINING PROTEIN-RELATED-RELATED"/>
    <property type="match status" value="1"/>
</dbReference>
<dbReference type="Pfam" id="PF13456">
    <property type="entry name" value="RVT_3"/>
    <property type="match status" value="1"/>
</dbReference>
<dbReference type="GO" id="GO:0004523">
    <property type="term" value="F:RNA-DNA hybrid ribonuclease activity"/>
    <property type="evidence" value="ECO:0007669"/>
    <property type="project" value="InterPro"/>
</dbReference>
<comment type="caution">
    <text evidence="3">The sequence shown here is derived from an EMBL/GenBank/DDBJ whole genome shotgun (WGS) entry which is preliminary data.</text>
</comment>
<name>A0A8J5ZFZ0_9ROSI</name>
<dbReference type="Pfam" id="PF13966">
    <property type="entry name" value="zf-RVT"/>
    <property type="match status" value="1"/>
</dbReference>
<dbReference type="InterPro" id="IPR002156">
    <property type="entry name" value="RNaseH_domain"/>
</dbReference>
<dbReference type="Proteomes" id="UP000701853">
    <property type="component" value="Chromosome 3"/>
</dbReference>
<dbReference type="InterPro" id="IPR044730">
    <property type="entry name" value="RNase_H-like_dom_plant"/>
</dbReference>
<dbReference type="InterPro" id="IPR026960">
    <property type="entry name" value="RVT-Znf"/>
</dbReference>
<evidence type="ECO:0008006" key="5">
    <source>
        <dbReference type="Google" id="ProtNLM"/>
    </source>
</evidence>
<organism evidence="3 4">
    <name type="scientific">Gossypium anomalum</name>
    <dbReference type="NCBI Taxonomy" id="47600"/>
    <lineage>
        <taxon>Eukaryota</taxon>
        <taxon>Viridiplantae</taxon>
        <taxon>Streptophyta</taxon>
        <taxon>Embryophyta</taxon>
        <taxon>Tracheophyta</taxon>
        <taxon>Spermatophyta</taxon>
        <taxon>Magnoliopsida</taxon>
        <taxon>eudicotyledons</taxon>
        <taxon>Gunneridae</taxon>
        <taxon>Pentapetalae</taxon>
        <taxon>rosids</taxon>
        <taxon>malvids</taxon>
        <taxon>Malvales</taxon>
        <taxon>Malvaceae</taxon>
        <taxon>Malvoideae</taxon>
        <taxon>Gossypium</taxon>
    </lineage>
</organism>
<sequence>MDCQMVDMGFKGKNFTWDRGNFESINVRERLDRNVANSEWLNLFHDFSVTHLPHSFFDHCPLFIQTELNEYPARKKRFNFESWWILEPPCEDVIKKLWAEKSGDALEKLDYLRANLQRWGKTVKGERDKRSKALRKRLAELEGMHRDDDNLAEMINVKLELNWEMENEELYWEKRVITNWLRQGDQNTTFFHSKASQSHRTNKIRGLENMKGDLKTENTDMENIIRDYFMELFQSSGVGDTNHLLSGVERCIGADMNQLLIEEYKEEEVVETINSIGPTKASGPDGFPIIFFQKYWHIVGREVSNFCLEVLNTERIMHCISTVSYSVVLNGVPGMVFTPRRGLRQGDPLSPFLFLLCSEGLSTLLRLATEEGVLKGIKASRRVPQISHLLFADDCVLFGEAVDNGTATFEKVLKEYEICSGQLVKRSNNSEKYLGLPNMVGRKKRLAFQHLKDRLKLNIDSWSTRLLSQGGKEVFIKAILQAIPMYTMACFLLPKSLCEEMEQIIANFWWQKGYRKRGIHWCSWSKLCELKESGSLGFRNLAKFNLALLAKQGWRLIDDPNSLLARTLKAKYYPSTDFLNSGLGNLPSYTWKSIWAAKGLLLLGLCWRVGNGHDIRIEDVWVPNVPGLLINKKDRTQNITMVADLIDSNTRAWKTELIWSTFSEVDVPKILQIPLAQHSQNDLLIWRGEASSEYTVRSGYKLLLQGNDYNSNDYSLPEITKCYKKLWNCNLPSKVRITVWRATLNYLPTLVNLRIKGLTNNAICPRCKQGLETREHIFRDCVAAKEIWKKLNYVWSLELLHMDYMEWFTWVLLHSKEKGCCTFVCANWAIWSNRNQWVHGGHKRTGTETAQFVMQYLQELQDMERKYDAKYSTLDSWKAPESGFLKINFDAAFDKGKNISCSGVIVKNFKGDVLASKSVIHDNISSGFAAEALACLQAVIVGKELGIKYVIFEGDSLTHVKRAANKAAHNLASEGLKMGVNAYSVHESVTQVLTDSKIDRGWR</sequence>
<gene>
    <name evidence="3" type="ORF">CXB51_005735</name>
</gene>
<dbReference type="PANTHER" id="PTHR33116:SF86">
    <property type="entry name" value="REVERSE TRANSCRIPTASE DOMAIN-CONTAINING PROTEIN"/>
    <property type="match status" value="1"/>
</dbReference>
<dbReference type="InterPro" id="IPR043502">
    <property type="entry name" value="DNA/RNA_pol_sf"/>
</dbReference>
<reference evidence="3 4" key="1">
    <citation type="journal article" date="2021" name="bioRxiv">
        <title>The Gossypium anomalum genome as a resource for cotton improvement and evolutionary analysis of hybrid incompatibility.</title>
        <authorList>
            <person name="Grover C.E."/>
            <person name="Yuan D."/>
            <person name="Arick M.A."/>
            <person name="Miller E.R."/>
            <person name="Hu G."/>
            <person name="Peterson D.G."/>
            <person name="Wendel J.F."/>
            <person name="Udall J.A."/>
        </authorList>
    </citation>
    <scope>NUCLEOTIDE SEQUENCE [LARGE SCALE GENOMIC DNA]</scope>
    <source>
        <strain evidence="3">JFW-Udall</strain>
        <tissue evidence="3">Leaf</tissue>
    </source>
</reference>
<evidence type="ECO:0000259" key="2">
    <source>
        <dbReference type="Pfam" id="PF13966"/>
    </source>
</evidence>
<feature type="domain" description="RNase H type-1" evidence="1">
    <location>
        <begin position="888"/>
        <end position="967"/>
    </location>
</feature>
<evidence type="ECO:0000313" key="4">
    <source>
        <dbReference type="Proteomes" id="UP000701853"/>
    </source>
</evidence>
<feature type="domain" description="Reverse transcriptase zinc-binding" evidence="2">
    <location>
        <begin position="694"/>
        <end position="788"/>
    </location>
</feature>
<protein>
    <recommendedName>
        <fullName evidence="5">Reverse transcriptase</fullName>
    </recommendedName>
</protein>
<accession>A0A8J5ZFZ0</accession>
<dbReference type="EMBL" id="JAHUZN010000003">
    <property type="protein sequence ID" value="KAG8499231.1"/>
    <property type="molecule type" value="Genomic_DNA"/>
</dbReference>
<dbReference type="CDD" id="cd06222">
    <property type="entry name" value="RNase_H_like"/>
    <property type="match status" value="1"/>
</dbReference>
<proteinExistence type="predicted"/>